<evidence type="ECO:0000313" key="1">
    <source>
        <dbReference type="EMBL" id="GFY29866.1"/>
    </source>
</evidence>
<protein>
    <submittedName>
        <fullName evidence="1">Uncharacterized protein</fullName>
    </submittedName>
</protein>
<organism evidence="1 2">
    <name type="scientific">Trichonephila clavipes</name>
    <name type="common">Golden silk orbweaver</name>
    <name type="synonym">Nephila clavipes</name>
    <dbReference type="NCBI Taxonomy" id="2585209"/>
    <lineage>
        <taxon>Eukaryota</taxon>
        <taxon>Metazoa</taxon>
        <taxon>Ecdysozoa</taxon>
        <taxon>Arthropoda</taxon>
        <taxon>Chelicerata</taxon>
        <taxon>Arachnida</taxon>
        <taxon>Araneae</taxon>
        <taxon>Araneomorphae</taxon>
        <taxon>Entelegynae</taxon>
        <taxon>Araneoidea</taxon>
        <taxon>Nephilidae</taxon>
        <taxon>Trichonephila</taxon>
    </lineage>
</organism>
<name>A0A8X7BFK3_TRICX</name>
<comment type="caution">
    <text evidence="1">The sequence shown here is derived from an EMBL/GenBank/DDBJ whole genome shotgun (WGS) entry which is preliminary data.</text>
</comment>
<evidence type="ECO:0000313" key="2">
    <source>
        <dbReference type="Proteomes" id="UP000887159"/>
    </source>
</evidence>
<sequence>MEYASLICSHVSCSTLDKMDTIQARAAKIIIGAVASADNVKSQLECGLQSLESSKRIQVLLRLPTRSEVVKKITIEAKSFIHGEKVQTQTILNITI</sequence>
<accession>A0A8X7BFK3</accession>
<dbReference type="Proteomes" id="UP000887159">
    <property type="component" value="Unassembled WGS sequence"/>
</dbReference>
<dbReference type="AlphaFoldDB" id="A0A8X7BFK3"/>
<dbReference type="EMBL" id="BMAU01021390">
    <property type="protein sequence ID" value="GFY29866.1"/>
    <property type="molecule type" value="Genomic_DNA"/>
</dbReference>
<keyword evidence="2" id="KW-1185">Reference proteome</keyword>
<gene>
    <name evidence="1" type="ORF">TNCV_4071791</name>
</gene>
<proteinExistence type="predicted"/>
<reference evidence="1" key="1">
    <citation type="submission" date="2020-08" db="EMBL/GenBank/DDBJ databases">
        <title>Multicomponent nature underlies the extraordinary mechanical properties of spider dragline silk.</title>
        <authorList>
            <person name="Kono N."/>
            <person name="Nakamura H."/>
            <person name="Mori M."/>
            <person name="Yoshida Y."/>
            <person name="Ohtoshi R."/>
            <person name="Malay A.D."/>
            <person name="Moran D.A.P."/>
            <person name="Tomita M."/>
            <person name="Numata K."/>
            <person name="Arakawa K."/>
        </authorList>
    </citation>
    <scope>NUCLEOTIDE SEQUENCE</scope>
</reference>